<comment type="caution">
    <text evidence="2">The sequence shown here is derived from an EMBL/GenBank/DDBJ whole genome shotgun (WGS) entry which is preliminary data.</text>
</comment>
<evidence type="ECO:0000313" key="3">
    <source>
        <dbReference type="Proteomes" id="UP000237105"/>
    </source>
</evidence>
<sequence>ACFRCGSHEHKFASCPLNKISNTTQALQSAQSSQGIRPTGDKGGNQRPKAQGRVNALKLQDAQTSNDMVTDTILVSSKYAYVSFDLEQ</sequence>
<organism evidence="2 3">
    <name type="scientific">Parasponia andersonii</name>
    <name type="common">Sponia andersonii</name>
    <dbReference type="NCBI Taxonomy" id="3476"/>
    <lineage>
        <taxon>Eukaryota</taxon>
        <taxon>Viridiplantae</taxon>
        <taxon>Streptophyta</taxon>
        <taxon>Embryophyta</taxon>
        <taxon>Tracheophyta</taxon>
        <taxon>Spermatophyta</taxon>
        <taxon>Magnoliopsida</taxon>
        <taxon>eudicotyledons</taxon>
        <taxon>Gunneridae</taxon>
        <taxon>Pentapetalae</taxon>
        <taxon>rosids</taxon>
        <taxon>fabids</taxon>
        <taxon>Rosales</taxon>
        <taxon>Cannabaceae</taxon>
        <taxon>Parasponia</taxon>
    </lineage>
</organism>
<feature type="non-terminal residue" evidence="2">
    <location>
        <position position="88"/>
    </location>
</feature>
<gene>
    <name evidence="2" type="ORF">PanWU01x14_241540</name>
</gene>
<evidence type="ECO:0000256" key="1">
    <source>
        <dbReference type="SAM" id="MobiDB-lite"/>
    </source>
</evidence>
<dbReference type="Pfam" id="PF08284">
    <property type="entry name" value="RVP_2"/>
    <property type="match status" value="1"/>
</dbReference>
<name>A0A2P5BGC2_PARAD</name>
<dbReference type="EMBL" id="JXTB01000287">
    <property type="protein sequence ID" value="PON47844.1"/>
    <property type="molecule type" value="Genomic_DNA"/>
</dbReference>
<feature type="non-terminal residue" evidence="2">
    <location>
        <position position="1"/>
    </location>
</feature>
<dbReference type="Proteomes" id="UP000237105">
    <property type="component" value="Unassembled WGS sequence"/>
</dbReference>
<reference evidence="3" key="1">
    <citation type="submission" date="2016-06" db="EMBL/GenBank/DDBJ databases">
        <title>Parallel loss of symbiosis genes in relatives of nitrogen-fixing non-legume Parasponia.</title>
        <authorList>
            <person name="Van Velzen R."/>
            <person name="Holmer R."/>
            <person name="Bu F."/>
            <person name="Rutten L."/>
            <person name="Van Zeijl A."/>
            <person name="Liu W."/>
            <person name="Santuari L."/>
            <person name="Cao Q."/>
            <person name="Sharma T."/>
            <person name="Shen D."/>
            <person name="Roswanjaya Y."/>
            <person name="Wardhani T."/>
            <person name="Kalhor M.S."/>
            <person name="Jansen J."/>
            <person name="Van den Hoogen J."/>
            <person name="Gungor B."/>
            <person name="Hartog M."/>
            <person name="Hontelez J."/>
            <person name="Verver J."/>
            <person name="Yang W.-C."/>
            <person name="Schijlen E."/>
            <person name="Repin R."/>
            <person name="Schilthuizen M."/>
            <person name="Schranz E."/>
            <person name="Heidstra R."/>
            <person name="Miyata K."/>
            <person name="Fedorova E."/>
            <person name="Kohlen W."/>
            <person name="Bisseling T."/>
            <person name="Smit S."/>
            <person name="Geurts R."/>
        </authorList>
    </citation>
    <scope>NUCLEOTIDE SEQUENCE [LARGE SCALE GENOMIC DNA]</scope>
    <source>
        <strain evidence="3">cv. WU1-14</strain>
    </source>
</reference>
<dbReference type="AlphaFoldDB" id="A0A2P5BGC2"/>
<dbReference type="OrthoDB" id="1749844at2759"/>
<keyword evidence="3" id="KW-1185">Reference proteome</keyword>
<accession>A0A2P5BGC2</accession>
<feature type="region of interest" description="Disordered" evidence="1">
    <location>
        <begin position="26"/>
        <end position="51"/>
    </location>
</feature>
<proteinExistence type="predicted"/>
<evidence type="ECO:0000313" key="2">
    <source>
        <dbReference type="EMBL" id="PON47844.1"/>
    </source>
</evidence>
<protein>
    <submittedName>
        <fullName evidence="2">Uncharacterized protein</fullName>
    </submittedName>
</protein>